<proteinExistence type="predicted"/>
<keyword evidence="4" id="KW-1185">Reference proteome</keyword>
<evidence type="ECO:0000313" key="3">
    <source>
        <dbReference type="EMBL" id="CAE7562859.1"/>
    </source>
</evidence>
<protein>
    <submittedName>
        <fullName evidence="3">Daglb protein</fullName>
    </submittedName>
</protein>
<gene>
    <name evidence="3" type="primary">Daglb</name>
    <name evidence="3" type="ORF">SNEC2469_LOCUS16271</name>
</gene>
<dbReference type="Gene3D" id="1.10.287.110">
    <property type="entry name" value="DnaJ domain"/>
    <property type="match status" value="1"/>
</dbReference>
<dbReference type="SUPFAM" id="SSF50249">
    <property type="entry name" value="Nucleic acid-binding proteins"/>
    <property type="match status" value="1"/>
</dbReference>
<dbReference type="GO" id="GO:0006629">
    <property type="term" value="P:lipid metabolic process"/>
    <property type="evidence" value="ECO:0007669"/>
    <property type="project" value="InterPro"/>
</dbReference>
<organism evidence="3 4">
    <name type="scientific">Symbiodinium necroappetens</name>
    <dbReference type="NCBI Taxonomy" id="1628268"/>
    <lineage>
        <taxon>Eukaryota</taxon>
        <taxon>Sar</taxon>
        <taxon>Alveolata</taxon>
        <taxon>Dinophyceae</taxon>
        <taxon>Suessiales</taxon>
        <taxon>Symbiodiniaceae</taxon>
        <taxon>Symbiodinium</taxon>
    </lineage>
</organism>
<feature type="compositionally biased region" description="Low complexity" evidence="1">
    <location>
        <begin position="73"/>
        <end position="85"/>
    </location>
</feature>
<dbReference type="SUPFAM" id="SSF46565">
    <property type="entry name" value="Chaperone J-domain"/>
    <property type="match status" value="1"/>
</dbReference>
<dbReference type="InterPro" id="IPR036869">
    <property type="entry name" value="J_dom_sf"/>
</dbReference>
<dbReference type="PANTHER" id="PTHR46023:SF6">
    <property type="entry name" value="LIPASE CLASS 3 FAMILY PROTEIN"/>
    <property type="match status" value="1"/>
</dbReference>
<dbReference type="EMBL" id="CAJNJA010026663">
    <property type="protein sequence ID" value="CAE7562859.1"/>
    <property type="molecule type" value="Genomic_DNA"/>
</dbReference>
<name>A0A812UB39_9DINO</name>
<dbReference type="AlphaFoldDB" id="A0A812UB39"/>
<feature type="compositionally biased region" description="Pro residues" evidence="1">
    <location>
        <begin position="62"/>
        <end position="72"/>
    </location>
</feature>
<dbReference type="Proteomes" id="UP000601435">
    <property type="component" value="Unassembled WGS sequence"/>
</dbReference>
<dbReference type="InterPro" id="IPR002921">
    <property type="entry name" value="Fungal_lipase-type"/>
</dbReference>
<dbReference type="InterPro" id="IPR001623">
    <property type="entry name" value="DnaJ_domain"/>
</dbReference>
<dbReference type="Gene3D" id="2.40.50.140">
    <property type="entry name" value="Nucleic acid-binding proteins"/>
    <property type="match status" value="1"/>
</dbReference>
<feature type="region of interest" description="Disordered" evidence="1">
    <location>
        <begin position="1"/>
        <end position="86"/>
    </location>
</feature>
<dbReference type="CDD" id="cd06257">
    <property type="entry name" value="DnaJ"/>
    <property type="match status" value="1"/>
</dbReference>
<dbReference type="OrthoDB" id="445979at2759"/>
<feature type="region of interest" description="Disordered" evidence="1">
    <location>
        <begin position="297"/>
        <end position="333"/>
    </location>
</feature>
<dbReference type="CDD" id="cd00519">
    <property type="entry name" value="Lipase_3"/>
    <property type="match status" value="1"/>
</dbReference>
<dbReference type="Pfam" id="PF01764">
    <property type="entry name" value="Lipase_3"/>
    <property type="match status" value="1"/>
</dbReference>
<evidence type="ECO:0000313" key="4">
    <source>
        <dbReference type="Proteomes" id="UP000601435"/>
    </source>
</evidence>
<dbReference type="PANTHER" id="PTHR46023">
    <property type="entry name" value="LIPASE CLASS 3 PROTEIN-LIKE"/>
    <property type="match status" value="1"/>
</dbReference>
<dbReference type="InterPro" id="IPR029058">
    <property type="entry name" value="AB_hydrolase_fold"/>
</dbReference>
<comment type="caution">
    <text evidence="3">The sequence shown here is derived from an EMBL/GenBank/DDBJ whole genome shotgun (WGS) entry which is preliminary data.</text>
</comment>
<sequence>MAAETGTAEGSRRPRRFTFSDEAPAPQSAPAPSASSTAIPPRQGFSAATPPPSYGGFSQQPRPAPAVHPPAAWPQQNWGTAPAAGWGAGAAGLAGAGDGWGGDAWAGGWGPSDGWAGWQGAWGKGGGGGAGAFGGPPMFGTVLIGTVKSYSAVKGFGFLIHPDIPQDIWFAKETVAAELRTSDLAGTAMAFELMRAPDGKPQARNLRPAPAGAGMPPPPVNPNHHPHAMPGFRPGMPGHPGLAGCPGLVRPGFPGAVRPLGAVGVGVGVPLGGCGQPKRRAWSPHAGSRAIATASLEEGQAAGVPPPVVEEKAPPSASEAAPAARGKLQSREEPVLTKNKRGVLGELLGEAAEKEEEGIGFERKRLRHLMCQVHAAFTENLLDDGEPELLEGLPLWILENQQIGWSGAWEETPTSESRSWADSLIEERAPPYEVLADDGVTKLKDVHFTSSDLRVLVYPAKPDGEEISCLYGPKVDSTTDCDGWIYATKPNRLDSQRLGGRATPRFGDRVRRRRWRRGEPLRSESAARIFWCDNSSSAMQSLWNAVGDLAGRRSMSQVPIDPTAVIRRSHSDVEKYQNLCQRLSPWDDLPTLADMVLAAVYSRAAYAYTGRRGLFDSVTQGAMVFSLHRAAFDYAEHVDDASNEAAFLDMMCLAPEDLLCAQWRSLGPLQPAFAVARDHTLKWIVVAVRGTLSLKDILTDCAVNSVPFLEGTAHEGFVKTSQKLLEEIEELLRKEMQAHQGYRLVFCGHSMGGAVSAMCVAMLRDKAAKDVARYGQWASQCCAYGIGTPAVLSRNICERLAQSRAAFVVVNAQDWSPRASVSSVSELLDDLVELSLARTMMRMATGAGQEPRRPEPEQLEQLPPGVMLQIVPGQDQSLLKASVVDYRHSMPAWPDVAAHIPLAYVEGLAAGLARCLRSEGSAKWRHLPALAALRRLMQGEREPAATAKLPSFPDKAREVLSTELRMLCSERSRSPRKVGEHAGAKGKTTSPAIEQAKLEALEKLRKLQSVEPKEARAKEWRALLRDWHPDKNPDNIEVAKEVFQFLQKGKTIINV</sequence>
<dbReference type="Gene3D" id="3.40.50.1820">
    <property type="entry name" value="alpha/beta hydrolase"/>
    <property type="match status" value="1"/>
</dbReference>
<accession>A0A812UB39</accession>
<evidence type="ECO:0000259" key="2">
    <source>
        <dbReference type="Pfam" id="PF01764"/>
    </source>
</evidence>
<dbReference type="InterPro" id="IPR012340">
    <property type="entry name" value="NA-bd_OB-fold"/>
</dbReference>
<dbReference type="SUPFAM" id="SSF53474">
    <property type="entry name" value="alpha/beta-Hydrolases"/>
    <property type="match status" value="1"/>
</dbReference>
<feature type="domain" description="Fungal lipase-type" evidence="2">
    <location>
        <begin position="685"/>
        <end position="820"/>
    </location>
</feature>
<reference evidence="3" key="1">
    <citation type="submission" date="2021-02" db="EMBL/GenBank/DDBJ databases">
        <authorList>
            <person name="Dougan E. K."/>
            <person name="Rhodes N."/>
            <person name="Thang M."/>
            <person name="Chan C."/>
        </authorList>
    </citation>
    <scope>NUCLEOTIDE SEQUENCE</scope>
</reference>
<evidence type="ECO:0000256" key="1">
    <source>
        <dbReference type="SAM" id="MobiDB-lite"/>
    </source>
</evidence>
<feature type="compositionally biased region" description="Low complexity" evidence="1">
    <location>
        <begin position="23"/>
        <end position="41"/>
    </location>
</feature>
<feature type="compositionally biased region" description="Low complexity" evidence="1">
    <location>
        <begin position="314"/>
        <end position="324"/>
    </location>
</feature>